<reference evidence="7" key="2">
    <citation type="submission" date="2025-09" db="UniProtKB">
        <authorList>
            <consortium name="Ensembl"/>
        </authorList>
    </citation>
    <scope>IDENTIFICATION</scope>
</reference>
<name>A0A3Q3IL23_MONAL</name>
<dbReference type="Pfam" id="PF02014">
    <property type="entry name" value="Reeler"/>
    <property type="match status" value="1"/>
</dbReference>
<dbReference type="Gene3D" id="2.60.40.4060">
    <property type="entry name" value="Reeler domain"/>
    <property type="match status" value="1"/>
</dbReference>
<proteinExistence type="inferred from homology"/>
<keyword evidence="8" id="KW-1185">Reference proteome</keyword>
<feature type="domain" description="Reelin" evidence="6">
    <location>
        <begin position="1"/>
        <end position="168"/>
    </location>
</feature>
<dbReference type="GO" id="GO:0016020">
    <property type="term" value="C:membrane"/>
    <property type="evidence" value="ECO:0007669"/>
    <property type="project" value="UniProtKB-SubCell"/>
</dbReference>
<comment type="subcellular location">
    <subcellularLocation>
        <location evidence="2">Membrane</location>
        <topology evidence="2">Multi-pass membrane protein</topology>
    </subcellularLocation>
</comment>
<dbReference type="InterPro" id="IPR005018">
    <property type="entry name" value="DOMON_domain"/>
</dbReference>
<evidence type="ECO:0000256" key="2">
    <source>
        <dbReference type="ARBA" id="ARBA00004141"/>
    </source>
</evidence>
<protein>
    <recommendedName>
        <fullName evidence="6">Reelin domain-containing protein</fullName>
    </recommendedName>
</protein>
<evidence type="ECO:0000259" key="6">
    <source>
        <dbReference type="PROSITE" id="PS51019"/>
    </source>
</evidence>
<dbReference type="PROSITE" id="PS51019">
    <property type="entry name" value="REELIN"/>
    <property type="match status" value="1"/>
</dbReference>
<feature type="region of interest" description="Disordered" evidence="5">
    <location>
        <begin position="154"/>
        <end position="183"/>
    </location>
</feature>
<dbReference type="STRING" id="43700.ENSMALP00000005543"/>
<dbReference type="Proteomes" id="UP000261600">
    <property type="component" value="Unplaced"/>
</dbReference>
<dbReference type="PANTHER" id="PTHR45828:SF3">
    <property type="entry name" value="FERRIC-CHELATE REDUCTASE 1"/>
    <property type="match status" value="1"/>
</dbReference>
<dbReference type="Ensembl" id="ENSMALT00000005668.1">
    <property type="protein sequence ID" value="ENSMALP00000005543.1"/>
    <property type="gene ID" value="ENSMALG00000003965.1"/>
</dbReference>
<dbReference type="PANTHER" id="PTHR45828">
    <property type="entry name" value="CYTOCHROME B561/FERRIC REDUCTASE TRANSMEMBRANE"/>
    <property type="match status" value="1"/>
</dbReference>
<sequence>MPLCTGCYANGKVTKACGNMEPRHGFPGQTTLSPYHLATNTTTFSPGDHIQVILSGTSYFEGFLLQARDTHIQNISASTVGTFTLTDPSRTQLLICNEQQGSAVSHTSRARQTEVVVIWNAPHDPPTEVQFLVTVVTHYDVFWERVPGPIIYQHGVTPNPPQSTTKLPPVQTTTPSSLPGPFSSDGCGQSKSCLLEPPGCDPKEDPHCFFLSMTTEGPDSVMFELSGPAEGYVAFALSYDTWMGNDDVYMCIKSGDKVSVSAAFVSGRTNPEDQSQVKHEQPIQNTYKQAFSEKIQCNVNRTCMIIMFIGQLISGTVLSKDQHHTVKDYTDVTKCNKRERERHCTLLFGKLKSMICGLSLCSGGMETMGD</sequence>
<dbReference type="FunFam" id="2.60.40.4060:FF:000003">
    <property type="entry name" value="Ferric chelate reductase 1"/>
    <property type="match status" value="1"/>
</dbReference>
<reference evidence="7" key="1">
    <citation type="submission" date="2025-08" db="UniProtKB">
        <authorList>
            <consortium name="Ensembl"/>
        </authorList>
    </citation>
    <scope>IDENTIFICATION</scope>
</reference>
<dbReference type="CDD" id="cd08544">
    <property type="entry name" value="Reeler"/>
    <property type="match status" value="1"/>
</dbReference>
<dbReference type="InterPro" id="IPR002861">
    <property type="entry name" value="Reeler_dom"/>
</dbReference>
<dbReference type="InterPro" id="IPR051237">
    <property type="entry name" value="Ferric-chelate_Red/DefProt"/>
</dbReference>
<evidence type="ECO:0000256" key="4">
    <source>
        <dbReference type="ARBA" id="ARBA00023004"/>
    </source>
</evidence>
<evidence type="ECO:0000256" key="3">
    <source>
        <dbReference type="ARBA" id="ARBA00009195"/>
    </source>
</evidence>
<feature type="compositionally biased region" description="Polar residues" evidence="5">
    <location>
        <begin position="162"/>
        <end position="177"/>
    </location>
</feature>
<evidence type="ECO:0000256" key="1">
    <source>
        <dbReference type="ARBA" id="ARBA00001970"/>
    </source>
</evidence>
<dbReference type="Pfam" id="PF03351">
    <property type="entry name" value="DOMON"/>
    <property type="match status" value="1"/>
</dbReference>
<evidence type="ECO:0000313" key="8">
    <source>
        <dbReference type="Proteomes" id="UP000261600"/>
    </source>
</evidence>
<keyword evidence="4" id="KW-0408">Iron</keyword>
<organism evidence="7 8">
    <name type="scientific">Monopterus albus</name>
    <name type="common">Swamp eel</name>
    <dbReference type="NCBI Taxonomy" id="43700"/>
    <lineage>
        <taxon>Eukaryota</taxon>
        <taxon>Metazoa</taxon>
        <taxon>Chordata</taxon>
        <taxon>Craniata</taxon>
        <taxon>Vertebrata</taxon>
        <taxon>Euteleostomi</taxon>
        <taxon>Actinopterygii</taxon>
        <taxon>Neopterygii</taxon>
        <taxon>Teleostei</taxon>
        <taxon>Neoteleostei</taxon>
        <taxon>Acanthomorphata</taxon>
        <taxon>Anabantaria</taxon>
        <taxon>Synbranchiformes</taxon>
        <taxon>Synbranchidae</taxon>
        <taxon>Monopterus</taxon>
    </lineage>
</organism>
<comment type="similarity">
    <text evidence="3">Belongs to the FRRS1 family.</text>
</comment>
<dbReference type="InterPro" id="IPR042307">
    <property type="entry name" value="Reeler_sf"/>
</dbReference>
<evidence type="ECO:0000313" key="7">
    <source>
        <dbReference type="Ensembl" id="ENSMALP00000005543.1"/>
    </source>
</evidence>
<dbReference type="AlphaFoldDB" id="A0A3Q3IL23"/>
<accession>A0A3Q3IL23</accession>
<comment type="cofactor">
    <cofactor evidence="1">
        <name>heme b</name>
        <dbReference type="ChEBI" id="CHEBI:60344"/>
    </cofactor>
</comment>
<evidence type="ECO:0000256" key="5">
    <source>
        <dbReference type="SAM" id="MobiDB-lite"/>
    </source>
</evidence>